<feature type="signal peptide" evidence="3">
    <location>
        <begin position="1"/>
        <end position="20"/>
    </location>
</feature>
<keyword evidence="2" id="KW-1133">Transmembrane helix</keyword>
<dbReference type="EMBL" id="MSFN02000003">
    <property type="protein sequence ID" value="PTU22002.1"/>
    <property type="molecule type" value="Genomic_DNA"/>
</dbReference>
<gene>
    <name evidence="4" type="ORF">P175DRAFT_0435809</name>
</gene>
<feature type="compositionally biased region" description="Acidic residues" evidence="1">
    <location>
        <begin position="512"/>
        <end position="522"/>
    </location>
</feature>
<accession>A0A2T5M0E1</accession>
<proteinExistence type="predicted"/>
<evidence type="ECO:0000256" key="1">
    <source>
        <dbReference type="SAM" id="MobiDB-lite"/>
    </source>
</evidence>
<evidence type="ECO:0000313" key="4">
    <source>
        <dbReference type="EMBL" id="PTU22002.1"/>
    </source>
</evidence>
<dbReference type="AlphaFoldDB" id="A0A2T5M0E1"/>
<keyword evidence="2" id="KW-0812">Transmembrane</keyword>
<keyword evidence="2" id="KW-0472">Membrane</keyword>
<evidence type="ECO:0000256" key="2">
    <source>
        <dbReference type="SAM" id="Phobius"/>
    </source>
</evidence>
<evidence type="ECO:0008006" key="6">
    <source>
        <dbReference type="Google" id="ProtNLM"/>
    </source>
</evidence>
<feature type="region of interest" description="Disordered" evidence="1">
    <location>
        <begin position="486"/>
        <end position="524"/>
    </location>
</feature>
<sequence>MFSRESYLLCWLSFLWTVEAFSTGYVPVQTRNNADPDTVVAIKRALHAARDTTYSMNRTSIEKSWADATLFSLELSTSSTESKNATLDLHEGISVICTTCYVNGSIGGSLRLGGDFNLTETVDSFTDEVTNVTDSAFDQIEEYLEDVFTNITLLHFDEIPAWPTVDIDFDFEHLDGFPEVQAQFEFDGLELYLELDVQLSAGATYTLNLFTSETIAGFSVPNLEAGAVFKVSLVLIAEAEIDISSGIHIKLDDGLKLDLELFNKNVSGITLPGGRVEFLPITIEGQGSLQALLQLEASLGFEVSAQDLAPEISFSAGIAGEAFAYVADFLVQVNSSTSDDADCKLAAAAEYTLAVGAAAGATVAVNTYQWGPAPSTTIPIWYTTVASLCAGSKTASSAVTSQATLDRRDWSTTAVSTSSTYTIVGCISAGLVHCPASLQTTTSIEKTMTTILSVPSGAEDVTYPASTFASVTSAIPFGEHAHTLSATSGTPTSYVPPPVATQTSTNTTDSGGLDDDGDDDDDNHSNDNKLIIGLSVGLGVPILIVLAAGLGWFIHQRRKYSAVVQPETMEETKQPRSTEIET</sequence>
<evidence type="ECO:0000313" key="5">
    <source>
        <dbReference type="Proteomes" id="UP000244073"/>
    </source>
</evidence>
<dbReference type="OrthoDB" id="4733706at2759"/>
<dbReference type="GeneID" id="63810643"/>
<comment type="caution">
    <text evidence="4">The sequence shown here is derived from an EMBL/GenBank/DDBJ whole genome shotgun (WGS) entry which is preliminary data.</text>
</comment>
<feature type="transmembrane region" description="Helical" evidence="2">
    <location>
        <begin position="530"/>
        <end position="554"/>
    </location>
</feature>
<dbReference type="VEuPathDB" id="FungiDB:P175DRAFT_0435809"/>
<name>A0A2T5M0E1_9EURO</name>
<dbReference type="Proteomes" id="UP000244073">
    <property type="component" value="Unassembled WGS sequence"/>
</dbReference>
<evidence type="ECO:0000256" key="3">
    <source>
        <dbReference type="SAM" id="SignalP"/>
    </source>
</evidence>
<keyword evidence="3" id="KW-0732">Signal</keyword>
<reference evidence="4 5" key="1">
    <citation type="journal article" date="2018" name="Proc. Natl. Acad. Sci. U.S.A.">
        <title>Linking secondary metabolites to gene clusters through genome sequencing of six diverse Aspergillus species.</title>
        <authorList>
            <person name="Kaerboelling I."/>
            <person name="Vesth T.C."/>
            <person name="Frisvad J.C."/>
            <person name="Nybo J.L."/>
            <person name="Theobald S."/>
            <person name="Kuo A."/>
            <person name="Bowyer P."/>
            <person name="Matsuda Y."/>
            <person name="Mondo S."/>
            <person name="Lyhne E.K."/>
            <person name="Kogle M.E."/>
            <person name="Clum A."/>
            <person name="Lipzen A."/>
            <person name="Salamov A."/>
            <person name="Ngan C.Y."/>
            <person name="Daum C."/>
            <person name="Chiniquy J."/>
            <person name="Barry K."/>
            <person name="LaButti K."/>
            <person name="Haridas S."/>
            <person name="Simmons B.A."/>
            <person name="Magnuson J.K."/>
            <person name="Mortensen U.H."/>
            <person name="Larsen T.O."/>
            <person name="Grigoriev I.V."/>
            <person name="Baker S.E."/>
            <person name="Andersen M.R."/>
        </authorList>
    </citation>
    <scope>NUCLEOTIDE SEQUENCE [LARGE SCALE GENOMIC DNA]</scope>
    <source>
        <strain evidence="4 5">IBT 24754</strain>
    </source>
</reference>
<organism evidence="4 5">
    <name type="scientific">Aspergillus ochraceoroseus IBT 24754</name>
    <dbReference type="NCBI Taxonomy" id="1392256"/>
    <lineage>
        <taxon>Eukaryota</taxon>
        <taxon>Fungi</taxon>
        <taxon>Dikarya</taxon>
        <taxon>Ascomycota</taxon>
        <taxon>Pezizomycotina</taxon>
        <taxon>Eurotiomycetes</taxon>
        <taxon>Eurotiomycetidae</taxon>
        <taxon>Eurotiales</taxon>
        <taxon>Aspergillaceae</taxon>
        <taxon>Aspergillus</taxon>
        <taxon>Aspergillus subgen. Nidulantes</taxon>
    </lineage>
</organism>
<feature type="chain" id="PRO_5015543106" description="Mid2 domain-containing protein" evidence="3">
    <location>
        <begin position="21"/>
        <end position="582"/>
    </location>
</feature>
<dbReference type="RefSeq" id="XP_040753394.1">
    <property type="nucleotide sequence ID" value="XM_040893761.1"/>
</dbReference>
<protein>
    <recommendedName>
        <fullName evidence="6">Mid2 domain-containing protein</fullName>
    </recommendedName>
</protein>